<dbReference type="Pfam" id="PF03747">
    <property type="entry name" value="ADP_ribosyl_GH"/>
    <property type="match status" value="1"/>
</dbReference>
<dbReference type="Gene3D" id="1.10.4080.10">
    <property type="entry name" value="ADP-ribosylation/Crystallin J1"/>
    <property type="match status" value="1"/>
</dbReference>
<reference evidence="1 2" key="1">
    <citation type="submission" date="2016-11" db="EMBL/GenBank/DDBJ databases">
        <title>Draft Genome Sequences of Nine Cyanobacterial Strains from Diverse Habitats.</title>
        <authorList>
            <person name="Zhu T."/>
            <person name="Hou S."/>
            <person name="Lu X."/>
            <person name="Hess W.R."/>
        </authorList>
    </citation>
    <scope>NUCLEOTIDE SEQUENCE [LARGE SCALE GENOMIC DNA]</scope>
    <source>
        <strain evidence="1 2">5.2 s.c.1</strain>
    </source>
</reference>
<accession>A0A1U7HS42</accession>
<dbReference type="EMBL" id="MRCC01000008">
    <property type="protein sequence ID" value="OKH26355.1"/>
    <property type="molecule type" value="Genomic_DNA"/>
</dbReference>
<keyword evidence="2" id="KW-1185">Reference proteome</keyword>
<sequence>MRYSLGSRFRGTLLGAAIGGMLTQASSKDAQIKAADCTWERLATEVAQSLIRQGNLSYPASQSKTSHSVKVIIATLPITLFYHENETRLQAHLQQFVAWQNDPEIIAGVLAVGYVIASSLREMPPANLIERVIQFIAAPQLQLTQQLVQVQSLLKHQASLAKAIAVLGEAQPTSAIALAFYCYLSTPEDFSLSLRRAAHLSQRSPAISSIVGALSGVHNGTTSIPLPWRLALARDHQFLAVWGMQSEAELLRLCDTLVAAWSGAYNTTIDDSLPTAIAAPQVIRPR</sequence>
<dbReference type="RefSeq" id="WP_073549500.1">
    <property type="nucleotide sequence ID" value="NZ_CAWMVK010000042.1"/>
</dbReference>
<dbReference type="InterPro" id="IPR036705">
    <property type="entry name" value="Ribosyl_crysJ1_sf"/>
</dbReference>
<organism evidence="1 2">
    <name type="scientific">Chroogloeocystis siderophila 5.2 s.c.1</name>
    <dbReference type="NCBI Taxonomy" id="247279"/>
    <lineage>
        <taxon>Bacteria</taxon>
        <taxon>Bacillati</taxon>
        <taxon>Cyanobacteriota</taxon>
        <taxon>Cyanophyceae</taxon>
        <taxon>Oscillatoriophycideae</taxon>
        <taxon>Chroococcales</taxon>
        <taxon>Chroococcaceae</taxon>
        <taxon>Chroogloeocystis</taxon>
    </lineage>
</organism>
<gene>
    <name evidence="1" type="ORF">NIES1031_11385</name>
</gene>
<name>A0A1U7HS42_9CHRO</name>
<dbReference type="OrthoDB" id="574287at2"/>
<comment type="caution">
    <text evidence="1">The sequence shown here is derived from an EMBL/GenBank/DDBJ whole genome shotgun (WGS) entry which is preliminary data.</text>
</comment>
<dbReference type="AlphaFoldDB" id="A0A1U7HS42"/>
<evidence type="ECO:0000313" key="2">
    <source>
        <dbReference type="Proteomes" id="UP000185984"/>
    </source>
</evidence>
<proteinExistence type="predicted"/>
<protein>
    <recommendedName>
        <fullName evidence="3">ADP-ribosylglycohydrolase</fullName>
    </recommendedName>
</protein>
<evidence type="ECO:0000313" key="1">
    <source>
        <dbReference type="EMBL" id="OKH26355.1"/>
    </source>
</evidence>
<dbReference type="InterPro" id="IPR005502">
    <property type="entry name" value="Ribosyl_crysJ1"/>
</dbReference>
<dbReference type="Proteomes" id="UP000185984">
    <property type="component" value="Unassembled WGS sequence"/>
</dbReference>
<dbReference type="STRING" id="247279.NIES1031_11385"/>
<evidence type="ECO:0008006" key="3">
    <source>
        <dbReference type="Google" id="ProtNLM"/>
    </source>
</evidence>
<dbReference type="SUPFAM" id="SSF101478">
    <property type="entry name" value="ADP-ribosylglycohydrolase"/>
    <property type="match status" value="1"/>
</dbReference>